<protein>
    <submittedName>
        <fullName evidence="1">Uncharacterized protein</fullName>
    </submittedName>
</protein>
<dbReference type="Proteomes" id="UP000222542">
    <property type="component" value="Unassembled WGS sequence"/>
</dbReference>
<keyword evidence="2" id="KW-1185">Reference proteome</keyword>
<proteinExistence type="predicted"/>
<dbReference type="Gramene" id="PHT62300">
    <property type="protein sequence ID" value="PHT62300"/>
    <property type="gene ID" value="T459_33874"/>
</dbReference>
<comment type="caution">
    <text evidence="1">The sequence shown here is derived from an EMBL/GenBank/DDBJ whole genome shotgun (WGS) entry which is preliminary data.</text>
</comment>
<evidence type="ECO:0000313" key="1">
    <source>
        <dbReference type="EMBL" id="PHT62300.1"/>
    </source>
</evidence>
<dbReference type="PANTHER" id="PTHR46855">
    <property type="entry name" value="OSJNBB0038F03.10 PROTEIN"/>
    <property type="match status" value="1"/>
</dbReference>
<organism evidence="1 2">
    <name type="scientific">Capsicum annuum</name>
    <name type="common">Capsicum pepper</name>
    <dbReference type="NCBI Taxonomy" id="4072"/>
    <lineage>
        <taxon>Eukaryota</taxon>
        <taxon>Viridiplantae</taxon>
        <taxon>Streptophyta</taxon>
        <taxon>Embryophyta</taxon>
        <taxon>Tracheophyta</taxon>
        <taxon>Spermatophyta</taxon>
        <taxon>Magnoliopsida</taxon>
        <taxon>eudicotyledons</taxon>
        <taxon>Gunneridae</taxon>
        <taxon>Pentapetalae</taxon>
        <taxon>asterids</taxon>
        <taxon>lamiids</taxon>
        <taxon>Solanales</taxon>
        <taxon>Solanaceae</taxon>
        <taxon>Solanoideae</taxon>
        <taxon>Capsiceae</taxon>
        <taxon>Capsicum</taxon>
    </lineage>
</organism>
<name>A0A2G2XXW7_CAPAN</name>
<reference evidence="1 2" key="1">
    <citation type="journal article" date="2014" name="Nat. Genet.">
        <title>Genome sequence of the hot pepper provides insights into the evolution of pungency in Capsicum species.</title>
        <authorList>
            <person name="Kim S."/>
            <person name="Park M."/>
            <person name="Yeom S.I."/>
            <person name="Kim Y.M."/>
            <person name="Lee J.M."/>
            <person name="Lee H.A."/>
            <person name="Seo E."/>
            <person name="Choi J."/>
            <person name="Cheong K."/>
            <person name="Kim K.T."/>
            <person name="Jung K."/>
            <person name="Lee G.W."/>
            <person name="Oh S.K."/>
            <person name="Bae C."/>
            <person name="Kim S.B."/>
            <person name="Lee H.Y."/>
            <person name="Kim S.Y."/>
            <person name="Kim M.S."/>
            <person name="Kang B.C."/>
            <person name="Jo Y.D."/>
            <person name="Yang H.B."/>
            <person name="Jeong H.J."/>
            <person name="Kang W.H."/>
            <person name="Kwon J.K."/>
            <person name="Shin C."/>
            <person name="Lim J.Y."/>
            <person name="Park J.H."/>
            <person name="Huh J.H."/>
            <person name="Kim J.S."/>
            <person name="Kim B.D."/>
            <person name="Cohen O."/>
            <person name="Paran I."/>
            <person name="Suh M.C."/>
            <person name="Lee S.B."/>
            <person name="Kim Y.K."/>
            <person name="Shin Y."/>
            <person name="Noh S.J."/>
            <person name="Park J."/>
            <person name="Seo Y.S."/>
            <person name="Kwon S.Y."/>
            <person name="Kim H.A."/>
            <person name="Park J.M."/>
            <person name="Kim H.J."/>
            <person name="Choi S.B."/>
            <person name="Bosland P.W."/>
            <person name="Reeves G."/>
            <person name="Jo S.H."/>
            <person name="Lee B.W."/>
            <person name="Cho H.T."/>
            <person name="Choi H.S."/>
            <person name="Lee M.S."/>
            <person name="Yu Y."/>
            <person name="Do Choi Y."/>
            <person name="Park B.S."/>
            <person name="van Deynze A."/>
            <person name="Ashrafi H."/>
            <person name="Hill T."/>
            <person name="Kim W.T."/>
            <person name="Pai H.S."/>
            <person name="Ahn H.K."/>
            <person name="Yeam I."/>
            <person name="Giovannoni J.J."/>
            <person name="Rose J.K."/>
            <person name="Sorensen I."/>
            <person name="Lee S.J."/>
            <person name="Kim R.W."/>
            <person name="Choi I.Y."/>
            <person name="Choi B.S."/>
            <person name="Lim J.S."/>
            <person name="Lee Y.H."/>
            <person name="Choi D."/>
        </authorList>
    </citation>
    <scope>NUCLEOTIDE SEQUENCE [LARGE SCALE GENOMIC DNA]</scope>
    <source>
        <strain evidence="2">cv. CM334</strain>
    </source>
</reference>
<dbReference type="AlphaFoldDB" id="A0A2G2XXW7"/>
<gene>
    <name evidence="1" type="ORF">T459_33874</name>
</gene>
<dbReference type="PANTHER" id="PTHR46855:SF11">
    <property type="entry name" value="GATA TRANSCRIPTION FACTOR 26-LIKE"/>
    <property type="match status" value="1"/>
</dbReference>
<reference evidence="1 2" key="2">
    <citation type="journal article" date="2017" name="Genome Biol.">
        <title>New reference genome sequences of hot pepper reveal the massive evolution of plant disease-resistance genes by retroduplication.</title>
        <authorList>
            <person name="Kim S."/>
            <person name="Park J."/>
            <person name="Yeom S.I."/>
            <person name="Kim Y.M."/>
            <person name="Seo E."/>
            <person name="Kim K.T."/>
            <person name="Kim M.S."/>
            <person name="Lee J.M."/>
            <person name="Cheong K."/>
            <person name="Shin H.S."/>
            <person name="Kim S.B."/>
            <person name="Han K."/>
            <person name="Lee J."/>
            <person name="Park M."/>
            <person name="Lee H.A."/>
            <person name="Lee H.Y."/>
            <person name="Lee Y."/>
            <person name="Oh S."/>
            <person name="Lee J.H."/>
            <person name="Choi E."/>
            <person name="Choi E."/>
            <person name="Lee S.E."/>
            <person name="Jeon J."/>
            <person name="Kim H."/>
            <person name="Choi G."/>
            <person name="Song H."/>
            <person name="Lee J."/>
            <person name="Lee S.C."/>
            <person name="Kwon J.K."/>
            <person name="Lee H.Y."/>
            <person name="Koo N."/>
            <person name="Hong Y."/>
            <person name="Kim R.W."/>
            <person name="Kang W.H."/>
            <person name="Huh J.H."/>
            <person name="Kang B.C."/>
            <person name="Yang T.J."/>
            <person name="Lee Y.H."/>
            <person name="Bennetzen J.L."/>
            <person name="Choi D."/>
        </authorList>
    </citation>
    <scope>NUCLEOTIDE SEQUENCE [LARGE SCALE GENOMIC DNA]</scope>
    <source>
        <strain evidence="2">cv. CM334</strain>
    </source>
</reference>
<dbReference type="InterPro" id="IPR044589">
    <property type="entry name" value="GATA26/27"/>
</dbReference>
<dbReference type="EMBL" id="AYRZ02000087">
    <property type="protein sequence ID" value="PHT62300.1"/>
    <property type="molecule type" value="Genomic_DNA"/>
</dbReference>
<sequence length="246" mass="28307">MHVEQDSGQGEHQMTIFPDMETEKYRFLDRMALQRVLKRKCITSQASVQQDHSHSTATRWKIQMEIPFVSNYCDVLLKFCNVKSREAGKDLLWNPVSVPKRMRSELRRRILSPAERLLRQLYNNQQESDFEDIVVDDKTVTLIYASNKYIPPNEIGLEAMLLVSPTTTAERSVSPSQKVDDNASFSMNILVEKPLVSPTTTTEFSVSVSNGRRLCLFLNECFSREAARITNYYSRTFDISIPGGRR</sequence>
<dbReference type="GO" id="GO:0000976">
    <property type="term" value="F:transcription cis-regulatory region binding"/>
    <property type="evidence" value="ECO:0000318"/>
    <property type="project" value="GO_Central"/>
</dbReference>
<evidence type="ECO:0000313" key="2">
    <source>
        <dbReference type="Proteomes" id="UP000222542"/>
    </source>
</evidence>
<accession>A0A2G2XXW7</accession>